<protein>
    <submittedName>
        <fullName evidence="1">Uncharacterized protein</fullName>
    </submittedName>
</protein>
<reference evidence="1 2" key="1">
    <citation type="submission" date="2013-03" db="EMBL/GenBank/DDBJ databases">
        <title>The Genome Sequence of Cladophialophora carrionii CBS 160.54.</title>
        <authorList>
            <consortium name="The Broad Institute Genomics Platform"/>
            <person name="Cuomo C."/>
            <person name="de Hoog S."/>
            <person name="Gorbushina A."/>
            <person name="Walker B."/>
            <person name="Young S.K."/>
            <person name="Zeng Q."/>
            <person name="Gargeya S."/>
            <person name="Fitzgerald M."/>
            <person name="Haas B."/>
            <person name="Abouelleil A."/>
            <person name="Allen A.W."/>
            <person name="Alvarado L."/>
            <person name="Arachchi H.M."/>
            <person name="Berlin A.M."/>
            <person name="Chapman S.B."/>
            <person name="Gainer-Dewar J."/>
            <person name="Goldberg J."/>
            <person name="Griggs A."/>
            <person name="Gujja S."/>
            <person name="Hansen M."/>
            <person name="Howarth C."/>
            <person name="Imamovic A."/>
            <person name="Ireland A."/>
            <person name="Larimer J."/>
            <person name="McCowan C."/>
            <person name="Murphy C."/>
            <person name="Pearson M."/>
            <person name="Poon T.W."/>
            <person name="Priest M."/>
            <person name="Roberts A."/>
            <person name="Saif S."/>
            <person name="Shea T."/>
            <person name="Sisk P."/>
            <person name="Sykes S."/>
            <person name="Wortman J."/>
            <person name="Nusbaum C."/>
            <person name="Birren B."/>
        </authorList>
    </citation>
    <scope>NUCLEOTIDE SEQUENCE [LARGE SCALE GENOMIC DNA]</scope>
    <source>
        <strain evidence="1 2">CBS 160.54</strain>
    </source>
</reference>
<dbReference type="AlphaFoldDB" id="V9DC93"/>
<sequence length="73" mass="7932">MKQKLKISLVRDGEKIRALGRHGNVSTHTKTLVSMWASMGKHHSDILPAGIGSLKGVADCPVRVASTPMQRLE</sequence>
<dbReference type="Proteomes" id="UP000030678">
    <property type="component" value="Unassembled WGS sequence"/>
</dbReference>
<dbReference type="RefSeq" id="XP_008727947.1">
    <property type="nucleotide sequence ID" value="XM_008729725.1"/>
</dbReference>
<dbReference type="HOGENOM" id="CLU_2704607_0_0_1"/>
<dbReference type="EMBL" id="KB822705">
    <property type="protein sequence ID" value="ETI23592.1"/>
    <property type="molecule type" value="Genomic_DNA"/>
</dbReference>
<name>V9DC93_9EURO</name>
<gene>
    <name evidence="1" type="ORF">G647_05394</name>
</gene>
<dbReference type="GeneID" id="19983887"/>
<organism evidence="1 2">
    <name type="scientific">Cladophialophora carrionii CBS 160.54</name>
    <dbReference type="NCBI Taxonomy" id="1279043"/>
    <lineage>
        <taxon>Eukaryota</taxon>
        <taxon>Fungi</taxon>
        <taxon>Dikarya</taxon>
        <taxon>Ascomycota</taxon>
        <taxon>Pezizomycotina</taxon>
        <taxon>Eurotiomycetes</taxon>
        <taxon>Chaetothyriomycetidae</taxon>
        <taxon>Chaetothyriales</taxon>
        <taxon>Herpotrichiellaceae</taxon>
        <taxon>Cladophialophora</taxon>
    </lineage>
</organism>
<evidence type="ECO:0000313" key="1">
    <source>
        <dbReference type="EMBL" id="ETI23592.1"/>
    </source>
</evidence>
<proteinExistence type="predicted"/>
<dbReference type="VEuPathDB" id="FungiDB:G647_05394"/>
<accession>V9DC93</accession>
<evidence type="ECO:0000313" key="2">
    <source>
        <dbReference type="Proteomes" id="UP000030678"/>
    </source>
</evidence>